<reference evidence="2" key="1">
    <citation type="journal article" date="2023" name="G3 (Bethesda)">
        <title>A reference genome for the long-term kleptoplast-retaining sea slug Elysia crispata morphotype clarki.</title>
        <authorList>
            <person name="Eastman K.E."/>
            <person name="Pendleton A.L."/>
            <person name="Shaikh M.A."/>
            <person name="Suttiyut T."/>
            <person name="Ogas R."/>
            <person name="Tomko P."/>
            <person name="Gavelis G."/>
            <person name="Widhalm J.R."/>
            <person name="Wisecaver J.H."/>
        </authorList>
    </citation>
    <scope>NUCLEOTIDE SEQUENCE</scope>
    <source>
        <strain evidence="2">ECLA1</strain>
    </source>
</reference>
<feature type="transmembrane region" description="Helical" evidence="1">
    <location>
        <begin position="29"/>
        <end position="51"/>
    </location>
</feature>
<sequence>MTWYHAEVASLLGSYHSSSPLYPLLDAVYCGYGCLSSLCLFGVMACVALYFPSVTHHNKYHSSKTPNVSHRTFFHTFILSELQPTSPPTLVRSCDSNWFNDLSVGV</sequence>
<dbReference type="EMBL" id="JAWDGP010003041">
    <property type="protein sequence ID" value="KAK3778007.1"/>
    <property type="molecule type" value="Genomic_DNA"/>
</dbReference>
<name>A0AAE1DPL3_9GAST</name>
<evidence type="ECO:0000313" key="3">
    <source>
        <dbReference type="Proteomes" id="UP001283361"/>
    </source>
</evidence>
<protein>
    <submittedName>
        <fullName evidence="2">Uncharacterized protein</fullName>
    </submittedName>
</protein>
<proteinExistence type="predicted"/>
<dbReference type="AlphaFoldDB" id="A0AAE1DPL3"/>
<keyword evidence="1" id="KW-0812">Transmembrane</keyword>
<comment type="caution">
    <text evidence="2">The sequence shown here is derived from an EMBL/GenBank/DDBJ whole genome shotgun (WGS) entry which is preliminary data.</text>
</comment>
<organism evidence="2 3">
    <name type="scientific">Elysia crispata</name>
    <name type="common">lettuce slug</name>
    <dbReference type="NCBI Taxonomy" id="231223"/>
    <lineage>
        <taxon>Eukaryota</taxon>
        <taxon>Metazoa</taxon>
        <taxon>Spiralia</taxon>
        <taxon>Lophotrochozoa</taxon>
        <taxon>Mollusca</taxon>
        <taxon>Gastropoda</taxon>
        <taxon>Heterobranchia</taxon>
        <taxon>Euthyneura</taxon>
        <taxon>Panpulmonata</taxon>
        <taxon>Sacoglossa</taxon>
        <taxon>Placobranchoidea</taxon>
        <taxon>Plakobranchidae</taxon>
        <taxon>Elysia</taxon>
    </lineage>
</organism>
<gene>
    <name evidence="2" type="ORF">RRG08_018175</name>
</gene>
<evidence type="ECO:0000256" key="1">
    <source>
        <dbReference type="SAM" id="Phobius"/>
    </source>
</evidence>
<evidence type="ECO:0000313" key="2">
    <source>
        <dbReference type="EMBL" id="KAK3778007.1"/>
    </source>
</evidence>
<keyword evidence="3" id="KW-1185">Reference proteome</keyword>
<keyword evidence="1" id="KW-1133">Transmembrane helix</keyword>
<keyword evidence="1" id="KW-0472">Membrane</keyword>
<accession>A0AAE1DPL3</accession>
<dbReference type="Proteomes" id="UP001283361">
    <property type="component" value="Unassembled WGS sequence"/>
</dbReference>